<dbReference type="Proteomes" id="UP000634455">
    <property type="component" value="Unassembled WGS sequence"/>
</dbReference>
<reference evidence="3" key="1">
    <citation type="journal article" date="2019" name="Int. J. Syst. Evol. Microbiol.">
        <title>The Global Catalogue of Microorganisms (GCM) 10K type strain sequencing project: providing services to taxonomists for standard genome sequencing and annotation.</title>
        <authorList>
            <consortium name="The Broad Institute Genomics Platform"/>
            <consortium name="The Broad Institute Genome Sequencing Center for Infectious Disease"/>
            <person name="Wu L."/>
            <person name="Ma J."/>
        </authorList>
    </citation>
    <scope>NUCLEOTIDE SEQUENCE [LARGE SCALE GENOMIC DNA]</scope>
    <source>
        <strain evidence="3">KCTC 32465</strain>
    </source>
</reference>
<feature type="domain" description="Anti-sigma factor NepR" evidence="1">
    <location>
        <begin position="8"/>
        <end position="41"/>
    </location>
</feature>
<evidence type="ECO:0000259" key="1">
    <source>
        <dbReference type="Pfam" id="PF18557"/>
    </source>
</evidence>
<dbReference type="EMBL" id="BMZF01000001">
    <property type="protein sequence ID" value="GHA44115.1"/>
    <property type="molecule type" value="Genomic_DNA"/>
</dbReference>
<dbReference type="RefSeq" id="WP_189639083.1">
    <property type="nucleotide sequence ID" value="NZ_BMZF01000001.1"/>
</dbReference>
<sequence>MTKKNIKKQIDENLRRVYQDKVEEELPDRFKELLEQLKKQEQSK</sequence>
<evidence type="ECO:0000313" key="2">
    <source>
        <dbReference type="EMBL" id="GHA44115.1"/>
    </source>
</evidence>
<gene>
    <name evidence="2" type="ORF">GCM10008927_06110</name>
</gene>
<protein>
    <recommendedName>
        <fullName evidence="1">Anti-sigma factor NepR domain-containing protein</fullName>
    </recommendedName>
</protein>
<comment type="caution">
    <text evidence="2">The sequence shown here is derived from an EMBL/GenBank/DDBJ whole genome shotgun (WGS) entry which is preliminary data.</text>
</comment>
<dbReference type="InterPro" id="IPR041649">
    <property type="entry name" value="NepR"/>
</dbReference>
<organism evidence="2 3">
    <name type="scientific">Paramylibacter ulvae</name>
    <dbReference type="NCBI Taxonomy" id="1651968"/>
    <lineage>
        <taxon>Bacteria</taxon>
        <taxon>Pseudomonadati</taxon>
        <taxon>Pseudomonadota</taxon>
        <taxon>Alphaproteobacteria</taxon>
        <taxon>Rhodobacterales</taxon>
        <taxon>Paracoccaceae</taxon>
        <taxon>Paramylibacter</taxon>
    </lineage>
</organism>
<proteinExistence type="predicted"/>
<accession>A0ABQ3CY33</accession>
<dbReference type="Pfam" id="PF18557">
    <property type="entry name" value="NepR"/>
    <property type="match status" value="1"/>
</dbReference>
<evidence type="ECO:0000313" key="3">
    <source>
        <dbReference type="Proteomes" id="UP000634455"/>
    </source>
</evidence>
<name>A0ABQ3CY33_9RHOB</name>
<keyword evidence="3" id="KW-1185">Reference proteome</keyword>